<gene>
    <name evidence="1" type="ORF">EXIGLDRAFT_171561</name>
</gene>
<keyword evidence="2" id="KW-1185">Reference proteome</keyword>
<reference evidence="1 2" key="1">
    <citation type="journal article" date="2016" name="Mol. Biol. Evol.">
        <title>Comparative Genomics of Early-Diverging Mushroom-Forming Fungi Provides Insights into the Origins of Lignocellulose Decay Capabilities.</title>
        <authorList>
            <person name="Nagy L.G."/>
            <person name="Riley R."/>
            <person name="Tritt A."/>
            <person name="Adam C."/>
            <person name="Daum C."/>
            <person name="Floudas D."/>
            <person name="Sun H."/>
            <person name="Yadav J.S."/>
            <person name="Pangilinan J."/>
            <person name="Larsson K.H."/>
            <person name="Matsuura K."/>
            <person name="Barry K."/>
            <person name="Labutti K."/>
            <person name="Kuo R."/>
            <person name="Ohm R.A."/>
            <person name="Bhattacharya S.S."/>
            <person name="Shirouzu T."/>
            <person name="Yoshinaga Y."/>
            <person name="Martin F.M."/>
            <person name="Grigoriev I.V."/>
            <person name="Hibbett D.S."/>
        </authorList>
    </citation>
    <scope>NUCLEOTIDE SEQUENCE [LARGE SCALE GENOMIC DNA]</scope>
    <source>
        <strain evidence="1 2">HHB12029</strain>
    </source>
</reference>
<dbReference type="AlphaFoldDB" id="A0A165FB94"/>
<protein>
    <submittedName>
        <fullName evidence="1">Uncharacterized protein</fullName>
    </submittedName>
</protein>
<name>A0A165FB94_EXIGL</name>
<sequence length="158" mass="16506">MSILGLSGVPIIVAQGNAFVPALAPRRALGLGLSGVPDIDDPYFRVAFPFSTPAAGPVYDWSPSGDGVHPQPRLVMPRPVVYCDTVRECPPPLPKYRVVDLPATPMPPVKEEMQSPTPPSTPPFTAASLASTGHYVQSTYISGPQQGITMPTAGAGSA</sequence>
<evidence type="ECO:0000313" key="2">
    <source>
        <dbReference type="Proteomes" id="UP000077266"/>
    </source>
</evidence>
<accession>A0A165FB94</accession>
<proteinExistence type="predicted"/>
<dbReference type="Proteomes" id="UP000077266">
    <property type="component" value="Unassembled WGS sequence"/>
</dbReference>
<evidence type="ECO:0000313" key="1">
    <source>
        <dbReference type="EMBL" id="KZV88715.1"/>
    </source>
</evidence>
<dbReference type="InParanoid" id="A0A165FB94"/>
<organism evidence="1 2">
    <name type="scientific">Exidia glandulosa HHB12029</name>
    <dbReference type="NCBI Taxonomy" id="1314781"/>
    <lineage>
        <taxon>Eukaryota</taxon>
        <taxon>Fungi</taxon>
        <taxon>Dikarya</taxon>
        <taxon>Basidiomycota</taxon>
        <taxon>Agaricomycotina</taxon>
        <taxon>Agaricomycetes</taxon>
        <taxon>Auriculariales</taxon>
        <taxon>Exidiaceae</taxon>
        <taxon>Exidia</taxon>
    </lineage>
</organism>
<dbReference type="EMBL" id="KV426092">
    <property type="protein sequence ID" value="KZV88715.1"/>
    <property type="molecule type" value="Genomic_DNA"/>
</dbReference>